<protein>
    <submittedName>
        <fullName evidence="4">Uncharacterized protein</fullName>
    </submittedName>
</protein>
<dbReference type="Pfam" id="PF13428">
    <property type="entry name" value="TPR_14"/>
    <property type="match status" value="1"/>
</dbReference>
<evidence type="ECO:0000256" key="2">
    <source>
        <dbReference type="ARBA" id="ARBA00022803"/>
    </source>
</evidence>
<dbReference type="SUPFAM" id="SSF48452">
    <property type="entry name" value="TPR-like"/>
    <property type="match status" value="2"/>
</dbReference>
<keyword evidence="1" id="KW-0677">Repeat</keyword>
<keyword evidence="5" id="KW-1185">Reference proteome</keyword>
<dbReference type="OrthoDB" id="2080803at2"/>
<dbReference type="InterPro" id="IPR019734">
    <property type="entry name" value="TPR_rpt"/>
</dbReference>
<dbReference type="Pfam" id="PF13429">
    <property type="entry name" value="TPR_15"/>
    <property type="match status" value="1"/>
</dbReference>
<dbReference type="InterPro" id="IPR051012">
    <property type="entry name" value="CellSynth/LPSAsmb/PSIAsmb"/>
</dbReference>
<organism evidence="4 5">
    <name type="scientific">Kurthia sibirica</name>
    <dbReference type="NCBI Taxonomy" id="202750"/>
    <lineage>
        <taxon>Bacteria</taxon>
        <taxon>Bacillati</taxon>
        <taxon>Bacillota</taxon>
        <taxon>Bacilli</taxon>
        <taxon>Bacillales</taxon>
        <taxon>Caryophanaceae</taxon>
        <taxon>Kurthia</taxon>
    </lineage>
</organism>
<accession>A0A2U3AIW4</accession>
<dbReference type="Gene3D" id="1.25.40.10">
    <property type="entry name" value="Tetratricopeptide repeat domain"/>
    <property type="match status" value="2"/>
</dbReference>
<sequence>MMDIQQKMIDAIQQGDLETIHALMEEFKLAVDPDMQYEVAGYFTNLGFVSEAADLLEHLQFIFPDEVQIKIDRATLLMDANNEDEALNIFMSIPKDAEEYPQVLLALADYYQMQGLYEVAEKHINEAIDLLPDEPLLLFAKAELLMEMGRFSSAARLYDTLYKKQEEIAGIRLVERLAEVHRAGASYEESYHHYLEALKVNTSPDLLFGAAYSAFQLEMFEASIRHAEDLRALDPDYFAGYLLLAQSYDMLEDINKALEVIKEGIKRDEYDKELYLFAGKMAIKNNLPEEAEQLLREAVALDPEYMEAVLTLISLLSQDERDEEVIEIIEGLHRDDFEWTTLSTFAAVAYDRLEIFDKANEHYEHAFEDYKEDPEFLEKYVYFLIEDGKRDKASTVLNILQKLQPDEPQWIDLQQSFDA</sequence>
<name>A0A2U3AIW4_9BACL</name>
<dbReference type="Proteomes" id="UP000245938">
    <property type="component" value="Unassembled WGS sequence"/>
</dbReference>
<evidence type="ECO:0000313" key="4">
    <source>
        <dbReference type="EMBL" id="PWI24447.1"/>
    </source>
</evidence>
<dbReference type="SMART" id="SM00028">
    <property type="entry name" value="TPR"/>
    <property type="match status" value="5"/>
</dbReference>
<dbReference type="InterPro" id="IPR011990">
    <property type="entry name" value="TPR-like_helical_dom_sf"/>
</dbReference>
<dbReference type="EMBL" id="QFVR01000021">
    <property type="protein sequence ID" value="PWI24447.1"/>
    <property type="molecule type" value="Genomic_DNA"/>
</dbReference>
<proteinExistence type="predicted"/>
<reference evidence="4 5" key="1">
    <citation type="submission" date="2018-05" db="EMBL/GenBank/DDBJ databases">
        <title>Kurthia sibirica genome sequence.</title>
        <authorList>
            <person name="Maclea K.S."/>
            <person name="Goen A.E."/>
        </authorList>
    </citation>
    <scope>NUCLEOTIDE SEQUENCE [LARGE SCALE GENOMIC DNA]</scope>
    <source>
        <strain evidence="4 5">ATCC 49154</strain>
    </source>
</reference>
<evidence type="ECO:0000256" key="1">
    <source>
        <dbReference type="ARBA" id="ARBA00022737"/>
    </source>
</evidence>
<dbReference type="AlphaFoldDB" id="A0A2U3AIW4"/>
<feature type="repeat" description="TPR" evidence="3">
    <location>
        <begin position="272"/>
        <end position="305"/>
    </location>
</feature>
<feature type="repeat" description="TPR" evidence="3">
    <location>
        <begin position="101"/>
        <end position="134"/>
    </location>
</feature>
<evidence type="ECO:0000313" key="5">
    <source>
        <dbReference type="Proteomes" id="UP000245938"/>
    </source>
</evidence>
<evidence type="ECO:0000256" key="3">
    <source>
        <dbReference type="PROSITE-ProRule" id="PRU00339"/>
    </source>
</evidence>
<keyword evidence="2 3" id="KW-0802">TPR repeat</keyword>
<dbReference type="PANTHER" id="PTHR45586">
    <property type="entry name" value="TPR REPEAT-CONTAINING PROTEIN PA4667"/>
    <property type="match status" value="1"/>
</dbReference>
<dbReference type="RefSeq" id="WP_109306912.1">
    <property type="nucleotide sequence ID" value="NZ_BJUF01000052.1"/>
</dbReference>
<dbReference type="PROSITE" id="PS50005">
    <property type="entry name" value="TPR"/>
    <property type="match status" value="2"/>
</dbReference>
<gene>
    <name evidence="4" type="ORF">DEX24_13350</name>
</gene>
<dbReference type="PANTHER" id="PTHR45586:SF1">
    <property type="entry name" value="LIPOPOLYSACCHARIDE ASSEMBLY PROTEIN B"/>
    <property type="match status" value="1"/>
</dbReference>
<comment type="caution">
    <text evidence="4">The sequence shown here is derived from an EMBL/GenBank/DDBJ whole genome shotgun (WGS) entry which is preliminary data.</text>
</comment>